<feature type="transmembrane region" description="Helical" evidence="1">
    <location>
        <begin position="160"/>
        <end position="181"/>
    </location>
</feature>
<sequence>MKYFTIRAGVRDPTGRSPKVRWSSLRVLGESVKNKLVGSLLCATASAGLIFVGGGVANAGTYIPAGADGTYRVGSGEGQMLPGLWSTSGGRSCYWERTGYGRDIIQNNFGGGPETIEIMWGDTSFTSDRCGAWERHAPVPNPIPGLPPIEAVDYRNMMSALIPLGIGSAAIGSSMLPALVLTGS</sequence>
<reference evidence="2 3" key="2">
    <citation type="journal article" date="2006" name="Environ. Microbiol.">
        <title>Sequence analysis of three plasmids harboured in Rhodococcus erythropolis strain PR4.</title>
        <authorList>
            <person name="Sekine M."/>
            <person name="Tanikawa S."/>
            <person name="Omata S."/>
            <person name="Saito M."/>
            <person name="Fujisawa T."/>
            <person name="Tsukatani N."/>
            <person name="Tajima T."/>
            <person name="Sekigawa T."/>
            <person name="Kosugi H."/>
            <person name="Matsuo Y."/>
            <person name="Nishiko R."/>
            <person name="Imamura K."/>
            <person name="Ito M."/>
            <person name="Narita H."/>
            <person name="Tago S."/>
            <person name="Fujita N."/>
            <person name="Harayama S."/>
        </authorList>
    </citation>
    <scope>NUCLEOTIDE SEQUENCE [LARGE SCALE GENOMIC DNA]</scope>
    <source>
        <strain evidence="3">PR4 / NBRC 100887</strain>
    </source>
</reference>
<keyword evidence="1" id="KW-0472">Membrane</keyword>
<evidence type="ECO:0000313" key="3">
    <source>
        <dbReference type="Proteomes" id="UP000002204"/>
    </source>
</evidence>
<dbReference type="KEGG" id="rer:RER_56750"/>
<organism evidence="2 3">
    <name type="scientific">Rhodococcus erythropolis (strain PR4 / NBRC 100887)</name>
    <dbReference type="NCBI Taxonomy" id="234621"/>
    <lineage>
        <taxon>Bacteria</taxon>
        <taxon>Bacillati</taxon>
        <taxon>Actinomycetota</taxon>
        <taxon>Actinomycetes</taxon>
        <taxon>Mycobacteriales</taxon>
        <taxon>Nocardiaceae</taxon>
        <taxon>Rhodococcus</taxon>
        <taxon>Rhodococcus erythropolis group</taxon>
    </lineage>
</organism>
<protein>
    <submittedName>
        <fullName evidence="2">Uncharacterized protein</fullName>
    </submittedName>
</protein>
<evidence type="ECO:0000256" key="1">
    <source>
        <dbReference type="SAM" id="Phobius"/>
    </source>
</evidence>
<name>C0ZTW7_RHOE4</name>
<dbReference type="eggNOG" id="ENOG5031FZV">
    <property type="taxonomic scope" value="Bacteria"/>
</dbReference>
<reference evidence="3" key="1">
    <citation type="submission" date="2005-03" db="EMBL/GenBank/DDBJ databases">
        <title>Comparison of the complete genome sequences of Rhodococcus erythropolis PR4 and Rhodococcus opacus B4.</title>
        <authorList>
            <person name="Takarada H."/>
            <person name="Sekine M."/>
            <person name="Hosoyama A."/>
            <person name="Yamada R."/>
            <person name="Fujisawa T."/>
            <person name="Omata S."/>
            <person name="Shimizu A."/>
            <person name="Tsukatani N."/>
            <person name="Tanikawa S."/>
            <person name="Fujita N."/>
            <person name="Harayama S."/>
        </authorList>
    </citation>
    <scope>NUCLEOTIDE SEQUENCE [LARGE SCALE GENOMIC DNA]</scope>
    <source>
        <strain evidence="3">PR4 / NBRC 100887</strain>
    </source>
</reference>
<evidence type="ECO:0000313" key="2">
    <source>
        <dbReference type="EMBL" id="BAH36383.1"/>
    </source>
</evidence>
<proteinExistence type="predicted"/>
<dbReference type="Proteomes" id="UP000002204">
    <property type="component" value="Chromosome"/>
</dbReference>
<gene>
    <name evidence="2" type="ordered locus">RER_56750</name>
</gene>
<dbReference type="EMBL" id="AP008957">
    <property type="protein sequence ID" value="BAH36383.1"/>
    <property type="molecule type" value="Genomic_DNA"/>
</dbReference>
<dbReference type="HOGENOM" id="CLU_1659386_0_0_11"/>
<keyword evidence="1" id="KW-1133">Transmembrane helix</keyword>
<accession>C0ZTW7</accession>
<dbReference type="AlphaFoldDB" id="C0ZTW7"/>
<keyword evidence="1" id="KW-0812">Transmembrane</keyword>